<dbReference type="GeneID" id="102805861"/>
<evidence type="ECO:0000313" key="3">
    <source>
        <dbReference type="Proteomes" id="UP000694865"/>
    </source>
</evidence>
<accession>A0ABM0MPI4</accession>
<dbReference type="RefSeq" id="XP_006821925.1">
    <property type="nucleotide sequence ID" value="XM_006821862.1"/>
</dbReference>
<protein>
    <submittedName>
        <fullName evidence="4">Tensin-4-like</fullName>
    </submittedName>
</protein>
<evidence type="ECO:0000313" key="4">
    <source>
        <dbReference type="RefSeq" id="XP_006821925.1"/>
    </source>
</evidence>
<dbReference type="InterPro" id="IPR000980">
    <property type="entry name" value="SH2"/>
</dbReference>
<dbReference type="InterPro" id="IPR036860">
    <property type="entry name" value="SH2_dom_sf"/>
</dbReference>
<dbReference type="Pfam" id="PF00017">
    <property type="entry name" value="SH2"/>
    <property type="match status" value="1"/>
</dbReference>
<keyword evidence="1" id="KW-0727">SH2 domain</keyword>
<feature type="domain" description="SH2" evidence="2">
    <location>
        <begin position="37"/>
        <end position="136"/>
    </location>
</feature>
<evidence type="ECO:0000259" key="2">
    <source>
        <dbReference type="PROSITE" id="PS50001"/>
    </source>
</evidence>
<name>A0ABM0MPI4_SACKO</name>
<dbReference type="PRINTS" id="PR00401">
    <property type="entry name" value="SH2DOMAIN"/>
</dbReference>
<dbReference type="SMART" id="SM00252">
    <property type="entry name" value="SH2"/>
    <property type="match status" value="1"/>
</dbReference>
<dbReference type="Proteomes" id="UP000694865">
    <property type="component" value="Unplaced"/>
</dbReference>
<organism evidence="3 4">
    <name type="scientific">Saccoglossus kowalevskii</name>
    <name type="common">Acorn worm</name>
    <dbReference type="NCBI Taxonomy" id="10224"/>
    <lineage>
        <taxon>Eukaryota</taxon>
        <taxon>Metazoa</taxon>
        <taxon>Hemichordata</taxon>
        <taxon>Enteropneusta</taxon>
        <taxon>Harrimaniidae</taxon>
        <taxon>Saccoglossus</taxon>
    </lineage>
</organism>
<reference evidence="4" key="1">
    <citation type="submission" date="2025-08" db="UniProtKB">
        <authorList>
            <consortium name="RefSeq"/>
        </authorList>
    </citation>
    <scope>IDENTIFICATION</scope>
    <source>
        <tissue evidence="4">Testes</tissue>
    </source>
</reference>
<evidence type="ECO:0000256" key="1">
    <source>
        <dbReference type="PROSITE-ProRule" id="PRU00191"/>
    </source>
</evidence>
<dbReference type="CDD" id="cd00173">
    <property type="entry name" value="SH2"/>
    <property type="match status" value="1"/>
</dbReference>
<sequence length="179" mass="20566">SSSSRSVENNAATEFSHLDIHDRRITHEENLLKNVPWFQSGIPREIAMEILQQDEIGAFVVRNSGSHPGCYALSMKVTKDVNRIGIVNYLIEYKNGKYTLKGSGKVFPDLTTLINYYSMNRDLLPCRLNLARTNPIYHVVDPDVKDDLRCDEDESDEEDDQDYLKLSDFTTLMNEIRPH</sequence>
<dbReference type="SUPFAM" id="SSF55550">
    <property type="entry name" value="SH2 domain"/>
    <property type="match status" value="1"/>
</dbReference>
<dbReference type="Gene3D" id="3.30.505.10">
    <property type="entry name" value="SH2 domain"/>
    <property type="match status" value="1"/>
</dbReference>
<keyword evidence="3" id="KW-1185">Reference proteome</keyword>
<gene>
    <name evidence="4" type="primary">LOC102805861</name>
</gene>
<feature type="non-terminal residue" evidence="4">
    <location>
        <position position="1"/>
    </location>
</feature>
<proteinExistence type="predicted"/>
<dbReference type="PANTHER" id="PTHR15832">
    <property type="entry name" value="SHC (SRC HOMOLOGY DOMAIN C-TERMINAL) ADAPTOR HOMOLOG"/>
    <property type="match status" value="1"/>
</dbReference>
<dbReference type="PANTHER" id="PTHR15832:SF2">
    <property type="entry name" value="SH2 DOMAIN-CONTAINING PROTEIN"/>
    <property type="match status" value="1"/>
</dbReference>
<dbReference type="PROSITE" id="PS50001">
    <property type="entry name" value="SH2"/>
    <property type="match status" value="1"/>
</dbReference>